<evidence type="ECO:0000256" key="1">
    <source>
        <dbReference type="ARBA" id="ARBA00022801"/>
    </source>
</evidence>
<reference evidence="5 6" key="1">
    <citation type="submission" date="2016-05" db="EMBL/GenBank/DDBJ databases">
        <title>Paenibacillus sp. 1ZS3-15 nov., isolated from the rhizosphere soil.</title>
        <authorList>
            <person name="Zhang X.X."/>
            <person name="Zhang J."/>
        </authorList>
    </citation>
    <scope>NUCLEOTIDE SEQUENCE [LARGE SCALE GENOMIC DNA]</scope>
    <source>
        <strain evidence="5 6">1ZS3-15</strain>
    </source>
</reference>
<dbReference type="STRING" id="1850517.A8708_11550"/>
<comment type="caution">
    <text evidence="5">The sequence shown here is derived from an EMBL/GenBank/DDBJ whole genome shotgun (WGS) entry which is preliminary data.</text>
</comment>
<dbReference type="Pfam" id="PF11741">
    <property type="entry name" value="AMIN"/>
    <property type="match status" value="1"/>
</dbReference>
<dbReference type="InterPro" id="IPR036582">
    <property type="entry name" value="Mao_N_sf"/>
</dbReference>
<dbReference type="InterPro" id="IPR021731">
    <property type="entry name" value="AMIN_dom"/>
</dbReference>
<dbReference type="SUPFAM" id="SSF53187">
    <property type="entry name" value="Zn-dependent exopeptidases"/>
    <property type="match status" value="1"/>
</dbReference>
<dbReference type="InterPro" id="IPR012854">
    <property type="entry name" value="Cu_amine_oxidase-like_N"/>
</dbReference>
<dbReference type="RefSeq" id="WP_068670218.1">
    <property type="nucleotide sequence ID" value="NZ_LYPB01000091.1"/>
</dbReference>
<evidence type="ECO:0000313" key="6">
    <source>
        <dbReference type="Proteomes" id="UP000078454"/>
    </source>
</evidence>
<feature type="signal peptide" evidence="3">
    <location>
        <begin position="1"/>
        <end position="23"/>
    </location>
</feature>
<evidence type="ECO:0000313" key="5">
    <source>
        <dbReference type="EMBL" id="OAS14000.1"/>
    </source>
</evidence>
<dbReference type="PANTHER" id="PTHR30404">
    <property type="entry name" value="N-ACETYLMURAMOYL-L-ALANINE AMIDASE"/>
    <property type="match status" value="1"/>
</dbReference>
<feature type="domain" description="MurNAc-LAA" evidence="4">
    <location>
        <begin position="385"/>
        <end position="492"/>
    </location>
</feature>
<evidence type="ECO:0000256" key="3">
    <source>
        <dbReference type="SAM" id="SignalP"/>
    </source>
</evidence>
<gene>
    <name evidence="5" type="ORF">A8708_11550</name>
</gene>
<dbReference type="AlphaFoldDB" id="A0A197ZYC9"/>
<proteinExistence type="predicted"/>
<dbReference type="EMBL" id="LYPB01000091">
    <property type="protein sequence ID" value="OAS14000.1"/>
    <property type="molecule type" value="Genomic_DNA"/>
</dbReference>
<sequence>MKFPAFCLFLLACLLLLPTTAFGAEASKPIKLYMNEKQLEVQGVQPRIVNDNTIVPVRIIVEQIGAKVSWDEATSKVTIVKDKVNIQLVINNVTALINGKKETLEVGPKIENGSTMLPLRFIGEVLGIEFKWDGATSSVHMFKPTESDSKPVTAPVDVGGTDGGTSNPETKPPGTKPTTGTGTGNGSGTGTSSGNGSGTGTGAITPDPSVHVITSISLSETELTVVAKDGTISPKVLTLSNPSRLVFDFPNTILDESLQKLLVKNSGELPSKQPLVSKVRFSNFNDNPATVRIILDLNAPTEYQTIPSKVTNQWKASIGARKLTVIIDAGHGDNDPGALSITGKHEKEFTLSTAKKVEALLAKDKRMHVLMTRSDDTFIPLDDRVSFANDISADLFLSIHGNSAKATVSGTETYYNRPESLDFANVIHKYAVPATGFADRKVRQADFRVITKTSMPAVLLEVGYLSNKNDESAMYKEAFQDKLAASLVAAIKEYLNLK</sequence>
<organism evidence="5 6">
    <name type="scientific">Paenibacillus oryzisoli</name>
    <dbReference type="NCBI Taxonomy" id="1850517"/>
    <lineage>
        <taxon>Bacteria</taxon>
        <taxon>Bacillati</taxon>
        <taxon>Bacillota</taxon>
        <taxon>Bacilli</taxon>
        <taxon>Bacillales</taxon>
        <taxon>Paenibacillaceae</taxon>
        <taxon>Paenibacillus</taxon>
    </lineage>
</organism>
<keyword evidence="6" id="KW-1185">Reference proteome</keyword>
<dbReference type="Proteomes" id="UP000078454">
    <property type="component" value="Unassembled WGS sequence"/>
</dbReference>
<accession>A0A197ZYC9</accession>
<dbReference type="GO" id="GO:0009253">
    <property type="term" value="P:peptidoglycan catabolic process"/>
    <property type="evidence" value="ECO:0007669"/>
    <property type="project" value="InterPro"/>
</dbReference>
<dbReference type="Gene3D" id="2.60.40.3500">
    <property type="match status" value="1"/>
</dbReference>
<dbReference type="Pfam" id="PF07833">
    <property type="entry name" value="Cu_amine_oxidN1"/>
    <property type="match status" value="1"/>
</dbReference>
<dbReference type="Pfam" id="PF01520">
    <property type="entry name" value="Amidase_3"/>
    <property type="match status" value="1"/>
</dbReference>
<keyword evidence="1" id="KW-0378">Hydrolase</keyword>
<name>A0A197ZYC9_9BACL</name>
<feature type="region of interest" description="Disordered" evidence="2">
    <location>
        <begin position="142"/>
        <end position="206"/>
    </location>
</feature>
<dbReference type="Gene3D" id="3.30.457.10">
    <property type="entry name" value="Copper amine oxidase-like, N-terminal domain"/>
    <property type="match status" value="1"/>
</dbReference>
<dbReference type="PANTHER" id="PTHR30404:SF0">
    <property type="entry name" value="N-ACETYLMURAMOYL-L-ALANINE AMIDASE AMIC"/>
    <property type="match status" value="1"/>
</dbReference>
<dbReference type="SMART" id="SM00646">
    <property type="entry name" value="Ami_3"/>
    <property type="match status" value="1"/>
</dbReference>
<dbReference type="GO" id="GO:0008745">
    <property type="term" value="F:N-acetylmuramoyl-L-alanine amidase activity"/>
    <property type="evidence" value="ECO:0007669"/>
    <property type="project" value="InterPro"/>
</dbReference>
<evidence type="ECO:0000259" key="4">
    <source>
        <dbReference type="SMART" id="SM00646"/>
    </source>
</evidence>
<dbReference type="InterPro" id="IPR050695">
    <property type="entry name" value="N-acetylmuramoyl_amidase_3"/>
</dbReference>
<dbReference type="CDD" id="cd02696">
    <property type="entry name" value="MurNAc-LAA"/>
    <property type="match status" value="1"/>
</dbReference>
<feature type="chain" id="PRO_5008277632" description="MurNAc-LAA domain-containing protein" evidence="3">
    <location>
        <begin position="24"/>
        <end position="498"/>
    </location>
</feature>
<dbReference type="InterPro" id="IPR002508">
    <property type="entry name" value="MurNAc-LAA_cat"/>
</dbReference>
<dbReference type="SUPFAM" id="SSF55383">
    <property type="entry name" value="Copper amine oxidase, domain N"/>
    <property type="match status" value="1"/>
</dbReference>
<protein>
    <recommendedName>
        <fullName evidence="4">MurNAc-LAA domain-containing protein</fullName>
    </recommendedName>
</protein>
<evidence type="ECO:0000256" key="2">
    <source>
        <dbReference type="SAM" id="MobiDB-lite"/>
    </source>
</evidence>
<dbReference type="Gene3D" id="3.40.630.40">
    <property type="entry name" value="Zn-dependent exopeptidases"/>
    <property type="match status" value="1"/>
</dbReference>
<feature type="compositionally biased region" description="Gly residues" evidence="2">
    <location>
        <begin position="181"/>
        <end position="201"/>
    </location>
</feature>
<keyword evidence="3" id="KW-0732">Signal</keyword>
<dbReference type="GO" id="GO:0030288">
    <property type="term" value="C:outer membrane-bounded periplasmic space"/>
    <property type="evidence" value="ECO:0007669"/>
    <property type="project" value="TreeGrafter"/>
</dbReference>